<dbReference type="EMBL" id="JAWXYG010000010">
    <property type="protein sequence ID" value="KAK4260622.1"/>
    <property type="molecule type" value="Genomic_DNA"/>
</dbReference>
<comment type="caution">
    <text evidence="6">The sequence shown here is derived from an EMBL/GenBank/DDBJ whole genome shotgun (WGS) entry which is preliminary data.</text>
</comment>
<evidence type="ECO:0000256" key="1">
    <source>
        <dbReference type="ARBA" id="ARBA00022723"/>
    </source>
</evidence>
<dbReference type="Pfam" id="PF13639">
    <property type="entry name" value="zf-RING_2"/>
    <property type="match status" value="1"/>
</dbReference>
<keyword evidence="7" id="KW-1185">Reference proteome</keyword>
<name>A0AAE1IZ04_9FABA</name>
<evidence type="ECO:0000256" key="2">
    <source>
        <dbReference type="ARBA" id="ARBA00022771"/>
    </source>
</evidence>
<dbReference type="PROSITE" id="PS50089">
    <property type="entry name" value="ZF_RING_2"/>
    <property type="match status" value="1"/>
</dbReference>
<dbReference type="SUPFAM" id="SSF57850">
    <property type="entry name" value="RING/U-box"/>
    <property type="match status" value="1"/>
</dbReference>
<feature type="domain" description="RING-type" evidence="5">
    <location>
        <begin position="100"/>
        <end position="143"/>
    </location>
</feature>
<evidence type="ECO:0000256" key="4">
    <source>
        <dbReference type="PROSITE-ProRule" id="PRU00175"/>
    </source>
</evidence>
<reference evidence="6" key="1">
    <citation type="submission" date="2023-10" db="EMBL/GenBank/DDBJ databases">
        <title>Chromosome-level genome of the transformable northern wattle, Acacia crassicarpa.</title>
        <authorList>
            <person name="Massaro I."/>
            <person name="Sinha N.R."/>
            <person name="Poethig S."/>
            <person name="Leichty A.R."/>
        </authorList>
    </citation>
    <scope>NUCLEOTIDE SEQUENCE</scope>
    <source>
        <strain evidence="6">Acra3RX</strain>
        <tissue evidence="6">Leaf</tissue>
    </source>
</reference>
<protein>
    <recommendedName>
        <fullName evidence="5">RING-type domain-containing protein</fullName>
    </recommendedName>
</protein>
<keyword evidence="2 4" id="KW-0863">Zinc-finger</keyword>
<dbReference type="PANTHER" id="PTHR45969">
    <property type="entry name" value="RING ZINC FINGER PROTEIN-RELATED"/>
    <property type="match status" value="1"/>
</dbReference>
<dbReference type="GO" id="GO:0016567">
    <property type="term" value="P:protein ubiquitination"/>
    <property type="evidence" value="ECO:0007669"/>
    <property type="project" value="TreeGrafter"/>
</dbReference>
<dbReference type="AlphaFoldDB" id="A0AAE1IZ04"/>
<dbReference type="GO" id="GO:0061630">
    <property type="term" value="F:ubiquitin protein ligase activity"/>
    <property type="evidence" value="ECO:0007669"/>
    <property type="project" value="TreeGrafter"/>
</dbReference>
<dbReference type="InterPro" id="IPR013083">
    <property type="entry name" value="Znf_RING/FYVE/PHD"/>
</dbReference>
<evidence type="ECO:0000313" key="7">
    <source>
        <dbReference type="Proteomes" id="UP001293593"/>
    </source>
</evidence>
<sequence length="178" mass="20273">MGFSVGCTVLVLPKLILQVLAVLGILREITSFLLRSFGFSNFLEQDIQYFEDSDNPYYHYYPAQMPEFESASAVLIREMLLVTKFSELAAEEVVAPESSCAVCLNEFDGNDEIRQLTNCRDVFHKECLDRWLGCDQKTCPLCRSPFIPHHLQEAFNESLWAASGIPEFYPESDSELLL</sequence>
<dbReference type="InterPro" id="IPR001841">
    <property type="entry name" value="Znf_RING"/>
</dbReference>
<accession>A0AAE1IZ04</accession>
<gene>
    <name evidence="6" type="ORF">QN277_003715</name>
</gene>
<evidence type="ECO:0000259" key="5">
    <source>
        <dbReference type="PROSITE" id="PS50089"/>
    </source>
</evidence>
<organism evidence="6 7">
    <name type="scientific">Acacia crassicarpa</name>
    <name type="common">northern wattle</name>
    <dbReference type="NCBI Taxonomy" id="499986"/>
    <lineage>
        <taxon>Eukaryota</taxon>
        <taxon>Viridiplantae</taxon>
        <taxon>Streptophyta</taxon>
        <taxon>Embryophyta</taxon>
        <taxon>Tracheophyta</taxon>
        <taxon>Spermatophyta</taxon>
        <taxon>Magnoliopsida</taxon>
        <taxon>eudicotyledons</taxon>
        <taxon>Gunneridae</taxon>
        <taxon>Pentapetalae</taxon>
        <taxon>rosids</taxon>
        <taxon>fabids</taxon>
        <taxon>Fabales</taxon>
        <taxon>Fabaceae</taxon>
        <taxon>Caesalpinioideae</taxon>
        <taxon>mimosoid clade</taxon>
        <taxon>Acacieae</taxon>
        <taxon>Acacia</taxon>
    </lineage>
</organism>
<evidence type="ECO:0000256" key="3">
    <source>
        <dbReference type="ARBA" id="ARBA00022833"/>
    </source>
</evidence>
<dbReference type="Gene3D" id="3.30.40.10">
    <property type="entry name" value="Zinc/RING finger domain, C3HC4 (zinc finger)"/>
    <property type="match status" value="1"/>
</dbReference>
<dbReference type="PANTHER" id="PTHR45969:SF33">
    <property type="entry name" value="RING ZINC FINGER PROTEIN-RELATED"/>
    <property type="match status" value="1"/>
</dbReference>
<keyword evidence="1" id="KW-0479">Metal-binding</keyword>
<proteinExistence type="predicted"/>
<evidence type="ECO:0000313" key="6">
    <source>
        <dbReference type="EMBL" id="KAK4260622.1"/>
    </source>
</evidence>
<keyword evidence="3" id="KW-0862">Zinc</keyword>
<dbReference type="GO" id="GO:0008270">
    <property type="term" value="F:zinc ion binding"/>
    <property type="evidence" value="ECO:0007669"/>
    <property type="project" value="UniProtKB-KW"/>
</dbReference>
<dbReference type="Proteomes" id="UP001293593">
    <property type="component" value="Unassembled WGS sequence"/>
</dbReference>
<dbReference type="CDD" id="cd23121">
    <property type="entry name" value="RING-H2_RHA1-like"/>
    <property type="match status" value="1"/>
</dbReference>